<dbReference type="AlphaFoldDB" id="A0A099WX37"/>
<feature type="transmembrane region" description="Helical" evidence="2">
    <location>
        <begin position="6"/>
        <end position="23"/>
    </location>
</feature>
<evidence type="ECO:0000313" key="4">
    <source>
        <dbReference type="Proteomes" id="UP000030146"/>
    </source>
</evidence>
<keyword evidence="4" id="KW-1185">Reference proteome</keyword>
<protein>
    <submittedName>
        <fullName evidence="3">Virus attachment protein p12 family protein</fullName>
    </submittedName>
</protein>
<dbReference type="Proteomes" id="UP000030146">
    <property type="component" value="Unassembled WGS sequence"/>
</dbReference>
<dbReference type="EMBL" id="JRAK01000011">
    <property type="protein sequence ID" value="KGN94568.1"/>
    <property type="molecule type" value="Genomic_DNA"/>
</dbReference>
<reference evidence="3 4" key="1">
    <citation type="submission" date="2014-08" db="EMBL/GenBank/DDBJ databases">
        <title>Porphyromonas gulae strain:COT-052_OH3439 Genome sequencing.</title>
        <authorList>
            <person name="Wallis C."/>
            <person name="Deusch O."/>
            <person name="O'Flynn C."/>
            <person name="Davis I."/>
            <person name="Jospin G."/>
            <person name="Darling A.E."/>
            <person name="Coil D.A."/>
            <person name="Alexiev A."/>
            <person name="Horsfall A."/>
            <person name="Kirkwood N."/>
            <person name="Harris S."/>
            <person name="Eisen J.A."/>
        </authorList>
    </citation>
    <scope>NUCLEOTIDE SEQUENCE [LARGE SCALE GENOMIC DNA]</scope>
    <source>
        <strain evidence="4">COT-052 OH3439</strain>
    </source>
</reference>
<keyword evidence="2" id="KW-0812">Transmembrane</keyword>
<sequence>MIQNILTAITGILVLVLIVYRLVRLWKRKDSGGGCSGCSSKSDCALSSKTMKEKGNPSSLK</sequence>
<organism evidence="3 4">
    <name type="scientific">Porphyromonas gulae</name>
    <dbReference type="NCBI Taxonomy" id="111105"/>
    <lineage>
        <taxon>Bacteria</taxon>
        <taxon>Pseudomonadati</taxon>
        <taxon>Bacteroidota</taxon>
        <taxon>Bacteroidia</taxon>
        <taxon>Bacteroidales</taxon>
        <taxon>Porphyromonadaceae</taxon>
        <taxon>Porphyromonas</taxon>
    </lineage>
</organism>
<evidence type="ECO:0000256" key="1">
    <source>
        <dbReference type="SAM" id="MobiDB-lite"/>
    </source>
</evidence>
<dbReference type="PATRIC" id="fig|111105.18.peg.1771"/>
<name>A0A099WX37_9PORP</name>
<feature type="region of interest" description="Disordered" evidence="1">
    <location>
        <begin position="29"/>
        <end position="61"/>
    </location>
</feature>
<evidence type="ECO:0000313" key="3">
    <source>
        <dbReference type="EMBL" id="KGN94568.1"/>
    </source>
</evidence>
<comment type="caution">
    <text evidence="3">The sequence shown here is derived from an EMBL/GenBank/DDBJ whole genome shotgun (WGS) entry which is preliminary data.</text>
</comment>
<keyword evidence="2" id="KW-0472">Membrane</keyword>
<evidence type="ECO:0000256" key="2">
    <source>
        <dbReference type="SAM" id="Phobius"/>
    </source>
</evidence>
<dbReference type="RefSeq" id="WP_018964877.1">
    <property type="nucleotide sequence ID" value="NZ_CALUCC010000147.1"/>
</dbReference>
<dbReference type="GeneID" id="57238841"/>
<accession>A0A099WX37</accession>
<dbReference type="Pfam" id="PF12669">
    <property type="entry name" value="FeoB_associated"/>
    <property type="match status" value="1"/>
</dbReference>
<gene>
    <name evidence="3" type="ORF">HR15_00640</name>
</gene>
<proteinExistence type="predicted"/>
<keyword evidence="2" id="KW-1133">Transmembrane helix</keyword>